<protein>
    <submittedName>
        <fullName evidence="2">Uncharacterized protein</fullName>
    </submittedName>
</protein>
<proteinExistence type="predicted"/>
<organism evidence="2 3">
    <name type="scientific">Lasiodiplodia theobromae</name>
    <dbReference type="NCBI Taxonomy" id="45133"/>
    <lineage>
        <taxon>Eukaryota</taxon>
        <taxon>Fungi</taxon>
        <taxon>Dikarya</taxon>
        <taxon>Ascomycota</taxon>
        <taxon>Pezizomycotina</taxon>
        <taxon>Dothideomycetes</taxon>
        <taxon>Dothideomycetes incertae sedis</taxon>
        <taxon>Botryosphaeriales</taxon>
        <taxon>Botryosphaeriaceae</taxon>
        <taxon>Lasiodiplodia</taxon>
    </lineage>
</organism>
<feature type="compositionally biased region" description="Basic and acidic residues" evidence="1">
    <location>
        <begin position="79"/>
        <end position="97"/>
    </location>
</feature>
<keyword evidence="3" id="KW-1185">Reference proteome</keyword>
<feature type="compositionally biased region" description="Basic and acidic residues" evidence="1">
    <location>
        <begin position="146"/>
        <end position="157"/>
    </location>
</feature>
<feature type="compositionally biased region" description="Low complexity" evidence="1">
    <location>
        <begin position="69"/>
        <end position="78"/>
    </location>
</feature>
<evidence type="ECO:0000256" key="1">
    <source>
        <dbReference type="SAM" id="MobiDB-lite"/>
    </source>
</evidence>
<feature type="region of interest" description="Disordered" evidence="1">
    <location>
        <begin position="1"/>
        <end position="182"/>
    </location>
</feature>
<evidence type="ECO:0000313" key="3">
    <source>
        <dbReference type="Proteomes" id="UP000325902"/>
    </source>
</evidence>
<dbReference type="Proteomes" id="UP000325902">
    <property type="component" value="Unassembled WGS sequence"/>
</dbReference>
<evidence type="ECO:0000313" key="2">
    <source>
        <dbReference type="EMBL" id="KAB2577825.1"/>
    </source>
</evidence>
<sequence length="182" mass="18884">MADDLNPTGPSQPTLNQAYTTPGNPVTHNPAERAAASVTARSNADSPVVDQRIPTKQTASVDEATETSLGRGLRAPGRPGEEAKGLREEDVGRHTELDAEQMAAPGEGRVADAVMGGAGKTGSGGTEPGLEMDLDRKKAEQAPLREAIKEQRAHDVDVGGVLGQRGGPANPVDKNNYPNTSS</sequence>
<reference evidence="2 3" key="1">
    <citation type="journal article" date="2019" name="Sci. Rep.">
        <title>A multi-omics analysis of the grapevine pathogen Lasiodiplodia theobromae reveals that temperature affects the expression of virulence- and pathogenicity-related genes.</title>
        <authorList>
            <person name="Felix C."/>
            <person name="Meneses R."/>
            <person name="Goncalves M.F.M."/>
            <person name="Tilleman L."/>
            <person name="Duarte A.S."/>
            <person name="Jorrin-Novo J.V."/>
            <person name="Van de Peer Y."/>
            <person name="Deforce D."/>
            <person name="Van Nieuwerburgh F."/>
            <person name="Esteves A.C."/>
            <person name="Alves A."/>
        </authorList>
    </citation>
    <scope>NUCLEOTIDE SEQUENCE [LARGE SCALE GENOMIC DNA]</scope>
    <source>
        <strain evidence="2 3">LA-SOL3</strain>
    </source>
</reference>
<accession>A0A5N5DIY0</accession>
<comment type="caution">
    <text evidence="2">The sequence shown here is derived from an EMBL/GenBank/DDBJ whole genome shotgun (WGS) entry which is preliminary data.</text>
</comment>
<name>A0A5N5DIY0_9PEZI</name>
<dbReference type="EMBL" id="VCHE01000015">
    <property type="protein sequence ID" value="KAB2577825.1"/>
    <property type="molecule type" value="Genomic_DNA"/>
</dbReference>
<dbReference type="OrthoDB" id="3438962at2759"/>
<feature type="compositionally biased region" description="Gly residues" evidence="1">
    <location>
        <begin position="116"/>
        <end position="127"/>
    </location>
</feature>
<gene>
    <name evidence="2" type="ORF">DBV05_g3547</name>
</gene>
<dbReference type="AlphaFoldDB" id="A0A5N5DIY0"/>
<feature type="compositionally biased region" description="Polar residues" evidence="1">
    <location>
        <begin position="8"/>
        <end position="27"/>
    </location>
</feature>